<dbReference type="GO" id="GO:0006406">
    <property type="term" value="P:mRNA export from nucleus"/>
    <property type="evidence" value="ECO:0007669"/>
    <property type="project" value="UniProtKB-ARBA"/>
</dbReference>
<evidence type="ECO:0000256" key="5">
    <source>
        <dbReference type="ARBA" id="ARBA00022448"/>
    </source>
</evidence>
<feature type="region of interest" description="Disordered" evidence="13">
    <location>
        <begin position="496"/>
        <end position="573"/>
    </location>
</feature>
<keyword evidence="9" id="KW-0653">Protein transport</keyword>
<evidence type="ECO:0000313" key="15">
    <source>
        <dbReference type="EMBL" id="KAA8916050.1"/>
    </source>
</evidence>
<accession>A0A642V7I1</accession>
<evidence type="ECO:0000256" key="2">
    <source>
        <dbReference type="ARBA" id="ARBA00004567"/>
    </source>
</evidence>
<gene>
    <name evidence="15" type="ORF">TRICI_001865</name>
</gene>
<proteinExistence type="inferred from homology"/>
<evidence type="ECO:0000259" key="14">
    <source>
        <dbReference type="PROSITE" id="PS51434"/>
    </source>
</evidence>
<feature type="region of interest" description="Disordered" evidence="13">
    <location>
        <begin position="370"/>
        <end position="445"/>
    </location>
</feature>
<reference evidence="15" key="1">
    <citation type="journal article" date="2019" name="G3 (Bethesda)">
        <title>Genome Assemblies of Two Rare Opportunistic Yeast Pathogens: Diutina rugosa (syn. Candida rugosa) and Trichomonascus ciferrii (syn. Candida ciferrii).</title>
        <authorList>
            <person name="Mixao V."/>
            <person name="Saus E."/>
            <person name="Hansen A.P."/>
            <person name="Lass-Florl C."/>
            <person name="Gabaldon T."/>
        </authorList>
    </citation>
    <scope>NUCLEOTIDE SEQUENCE</scope>
    <source>
        <strain evidence="15">CBS 4856</strain>
    </source>
</reference>
<dbReference type="VEuPathDB" id="FungiDB:TRICI_001865"/>
<dbReference type="PROSITE" id="PS51434">
    <property type="entry name" value="NUP_C"/>
    <property type="match status" value="1"/>
</dbReference>
<dbReference type="PANTHER" id="PTHR23198:SF6">
    <property type="entry name" value="NUCLEAR PORE COMPLEX PROTEIN NUP98-NUP96"/>
    <property type="match status" value="1"/>
</dbReference>
<dbReference type="GO" id="GO:0000973">
    <property type="term" value="P:post-transcriptional tethering of RNA polymerase II gene DNA at nuclear periphery"/>
    <property type="evidence" value="ECO:0007669"/>
    <property type="project" value="TreeGrafter"/>
</dbReference>
<dbReference type="InterPro" id="IPR037665">
    <property type="entry name" value="Nucleoporin_S59-like"/>
</dbReference>
<dbReference type="Pfam" id="PF12110">
    <property type="entry name" value="Nup96"/>
    <property type="match status" value="1"/>
</dbReference>
<dbReference type="GO" id="GO:0017056">
    <property type="term" value="F:structural constituent of nuclear pore"/>
    <property type="evidence" value="ECO:0007669"/>
    <property type="project" value="InterPro"/>
</dbReference>
<dbReference type="PANTHER" id="PTHR23198">
    <property type="entry name" value="NUCLEOPORIN"/>
    <property type="match status" value="1"/>
</dbReference>
<feature type="compositionally biased region" description="Polar residues" evidence="13">
    <location>
        <begin position="339"/>
        <end position="352"/>
    </location>
</feature>
<dbReference type="EMBL" id="SWFS01000128">
    <property type="protein sequence ID" value="KAA8916050.1"/>
    <property type="molecule type" value="Genomic_DNA"/>
</dbReference>
<keyword evidence="8" id="KW-0509">mRNA transport</keyword>
<feature type="region of interest" description="Disordered" evidence="13">
    <location>
        <begin position="732"/>
        <end position="757"/>
    </location>
</feature>
<dbReference type="SUPFAM" id="SSF82215">
    <property type="entry name" value="C-terminal autoproteolytic domain of nucleoporin nup98"/>
    <property type="match status" value="1"/>
</dbReference>
<keyword evidence="6" id="KW-0677">Repeat</keyword>
<protein>
    <recommendedName>
        <fullName evidence="14">Peptidase S59 domain-containing protein</fullName>
    </recommendedName>
</protein>
<dbReference type="InterPro" id="IPR036903">
    <property type="entry name" value="Nup98_auto-Pept-S59_dom_sf"/>
</dbReference>
<evidence type="ECO:0000256" key="11">
    <source>
        <dbReference type="ARBA" id="ARBA00023132"/>
    </source>
</evidence>
<feature type="compositionally biased region" description="Low complexity" evidence="13">
    <location>
        <begin position="48"/>
        <end position="93"/>
    </location>
</feature>
<evidence type="ECO:0000256" key="13">
    <source>
        <dbReference type="SAM" id="MobiDB-lite"/>
    </source>
</evidence>
<evidence type="ECO:0000256" key="1">
    <source>
        <dbReference type="ARBA" id="ARBA00004335"/>
    </source>
</evidence>
<keyword evidence="12" id="KW-0539">Nucleus</keyword>
<feature type="domain" description="Peptidase S59" evidence="14">
    <location>
        <begin position="573"/>
        <end position="719"/>
    </location>
</feature>
<dbReference type="GO" id="GO:0006606">
    <property type="term" value="P:protein import into nucleus"/>
    <property type="evidence" value="ECO:0007669"/>
    <property type="project" value="UniProtKB-ARBA"/>
</dbReference>
<feature type="region of interest" description="Disordered" evidence="13">
    <location>
        <begin position="456"/>
        <end position="475"/>
    </location>
</feature>
<feature type="compositionally biased region" description="Low complexity" evidence="13">
    <location>
        <begin position="258"/>
        <end position="267"/>
    </location>
</feature>
<evidence type="ECO:0000256" key="9">
    <source>
        <dbReference type="ARBA" id="ARBA00022927"/>
    </source>
</evidence>
<dbReference type="Gene3D" id="3.30.1610.10">
    <property type="entry name" value="Peptidase S59, nucleoporin"/>
    <property type="match status" value="1"/>
</dbReference>
<keyword evidence="11" id="KW-0906">Nuclear pore complex</keyword>
<dbReference type="GO" id="GO:0044613">
    <property type="term" value="C:nuclear pore central transport channel"/>
    <property type="evidence" value="ECO:0007669"/>
    <property type="project" value="UniProtKB-ARBA"/>
</dbReference>
<organism evidence="15 16">
    <name type="scientific">Trichomonascus ciferrii</name>
    <dbReference type="NCBI Taxonomy" id="44093"/>
    <lineage>
        <taxon>Eukaryota</taxon>
        <taxon>Fungi</taxon>
        <taxon>Dikarya</taxon>
        <taxon>Ascomycota</taxon>
        <taxon>Saccharomycotina</taxon>
        <taxon>Dipodascomycetes</taxon>
        <taxon>Dipodascales</taxon>
        <taxon>Trichomonascaceae</taxon>
        <taxon>Trichomonascus</taxon>
        <taxon>Trichomonascus ciferrii complex</taxon>
    </lineage>
</organism>
<feature type="compositionally biased region" description="Low complexity" evidence="13">
    <location>
        <begin position="156"/>
        <end position="165"/>
    </location>
</feature>
<dbReference type="InterPro" id="IPR007230">
    <property type="entry name" value="Nup98_auto-Pept-S59_dom"/>
</dbReference>
<evidence type="ECO:0000256" key="12">
    <source>
        <dbReference type="ARBA" id="ARBA00023242"/>
    </source>
</evidence>
<evidence type="ECO:0000256" key="4">
    <source>
        <dbReference type="ARBA" id="ARBA00008926"/>
    </source>
</evidence>
<dbReference type="OrthoDB" id="3797628at2759"/>
<evidence type="ECO:0000256" key="6">
    <source>
        <dbReference type="ARBA" id="ARBA00022737"/>
    </source>
</evidence>
<dbReference type="FunFam" id="3.30.1610.10:FF:000003">
    <property type="entry name" value="Nucleoporin SONB, putative"/>
    <property type="match status" value="1"/>
</dbReference>
<comment type="similarity">
    <text evidence="4">Belongs to the nucleoporin GLFG family.</text>
</comment>
<evidence type="ECO:0000256" key="7">
    <source>
        <dbReference type="ARBA" id="ARBA00022813"/>
    </source>
</evidence>
<feature type="region of interest" description="Disordered" evidence="13">
    <location>
        <begin position="1"/>
        <end position="93"/>
    </location>
</feature>
<dbReference type="GO" id="GO:0003723">
    <property type="term" value="F:RNA binding"/>
    <property type="evidence" value="ECO:0007669"/>
    <property type="project" value="TreeGrafter"/>
</dbReference>
<feature type="compositionally biased region" description="Basic and acidic residues" evidence="13">
    <location>
        <begin position="463"/>
        <end position="475"/>
    </location>
</feature>
<evidence type="ECO:0000313" key="16">
    <source>
        <dbReference type="Proteomes" id="UP000761534"/>
    </source>
</evidence>
<keyword evidence="5" id="KW-0813">Transport</keyword>
<dbReference type="InterPro" id="IPR021967">
    <property type="entry name" value="Nup98_C"/>
</dbReference>
<comment type="subcellular location">
    <subcellularLocation>
        <location evidence="1">Nucleus membrane</location>
        <topology evidence="1">Peripheral membrane protein</topology>
        <orientation evidence="1">Cytoplasmic side</orientation>
    </subcellularLocation>
    <subcellularLocation>
        <location evidence="3">Nucleus membrane</location>
        <topology evidence="3">Peripheral membrane protein</topology>
        <orientation evidence="3">Nucleoplasmic side</orientation>
    </subcellularLocation>
    <subcellularLocation>
        <location evidence="2">Nucleus</location>
        <location evidence="2">Nuclear pore complex</location>
    </subcellularLocation>
</comment>
<dbReference type="GO" id="GO:0008139">
    <property type="term" value="F:nuclear localization sequence binding"/>
    <property type="evidence" value="ECO:0007669"/>
    <property type="project" value="TreeGrafter"/>
</dbReference>
<dbReference type="GO" id="GO:0044614">
    <property type="term" value="C:nuclear pore cytoplasmic filaments"/>
    <property type="evidence" value="ECO:0007669"/>
    <property type="project" value="TreeGrafter"/>
</dbReference>
<feature type="compositionally biased region" description="Polar residues" evidence="13">
    <location>
        <begin position="561"/>
        <end position="573"/>
    </location>
</feature>
<feature type="region of interest" description="Disordered" evidence="13">
    <location>
        <begin position="110"/>
        <end position="272"/>
    </location>
</feature>
<comment type="caution">
    <text evidence="15">The sequence shown here is derived from an EMBL/GenBank/DDBJ whole genome shotgun (WGS) entry which is preliminary data.</text>
</comment>
<dbReference type="Proteomes" id="UP000761534">
    <property type="component" value="Unassembled WGS sequence"/>
</dbReference>
<keyword evidence="10" id="KW-0811">Translocation</keyword>
<keyword evidence="7" id="KW-0068">Autocatalytic cleavage</keyword>
<dbReference type="GO" id="GO:0031965">
    <property type="term" value="C:nuclear membrane"/>
    <property type="evidence" value="ECO:0007669"/>
    <property type="project" value="UniProtKB-SubCell"/>
</dbReference>
<dbReference type="GO" id="GO:0034398">
    <property type="term" value="P:telomere tethering at nuclear periphery"/>
    <property type="evidence" value="ECO:0007669"/>
    <property type="project" value="TreeGrafter"/>
</dbReference>
<dbReference type="Pfam" id="PF04096">
    <property type="entry name" value="Nucleoporin2"/>
    <property type="match status" value="1"/>
</dbReference>
<keyword evidence="16" id="KW-1185">Reference proteome</keyword>
<name>A0A642V7I1_9ASCO</name>
<sequence length="1575" mass="169558">MFGHKRTASVSGPSTGLKMGPGASGSNFSFGGGNATTNNSTGGGLFGGSNNQSGFGQNQSNQSSSGFSFGAQNQNQQQQQQNSGSSFSFGGGATNNSSAGGLFGKSNSISGGTNTNTSGGGLFGGNQNTGTSGSGGGLFGQSSTNNSASGGGLFGGTSNQNNTNTGTGGGLFGGNTQNKPNTATGGGLFGGNNQSNTNAGTSGGLFGQGNASSNTGSSGGGLFGSNTQNTNTAGGGLFGSGNSTTNTGTSGGGGLFGSTGSNNNTNAPGGGGLFGNTNTGGAGGGLFGNNNINTGASAGGGLFGNKPATNTPSGGSGLFGGNNTSTPSGGSLFGGNPSVLGSTNTPLNSQLGASGGPSLVASIDQAPYSVGSLSSHGKSLGPLTSSTRKRSSNTPSATGTPTVQRKASMGLLSKSHSLKAMPSPRSYMSAGRSSPYQLGRRENQGLRKSQSLLFQQVNARDLTPPERSMDDFRSKRFTDSYSSDVKKLIINRKARNTDSLFGKSPQRAIEQPQQNETINGHAKKPSQDSSAAPSVESSPRSNRLAPPSTQSPFQKIRRSPAKQSNLNQMTSKDSGYWMFPSLSQLYKYTPEELTAVANLTIGRRKYGQITYNSPVNLSKIGNLSDIPGNLVVFGNSRVCVYPDEENKPPQGQELNIPATITLENAVPVDKNTKQPIKDPEDPRLIKHVARLRNAIESKGGEFVTYDIDNGFWTFRVPHFSVWGLLEEDLYDEDEDEDVQDASPQEQQPQQPQQQFVEQQQFQPLYPQIEQQQQPNTNLFAENRQDDTLQRMGLTGSGQNSFDFSSNVMEDTFGNKVPSNNVQDQQQPISHGWGLVPTSTELDTATGENNVIGGTSNAVGVNKNILGDVDFEYSDEGSPTRERGELFVDSKEDEGDKKVALVEDHNNNENGNENLDMIMDEADEFVAGDWLSQLQHAARMNSALALRTTTAQKRDFRNESVDDDFDNIELFTTADLDAVLYGGSSSLGKSSSLQYRQAAEQLRLPDLFTKRSFARFNVNDEKLLVKDQRGIASNTSGMFIAESTQGNLAKTSITDQLTQQLHLSTISVRGNGLPLSRPNDQLSFKFLHDQYANGDDYEKSVWELASILFDSDKTVGVPDIPYDYSELAQEKIKEQHRRKLLSKWLERRVSADVDRDLEANNDDFETILLHLSGHRVQKAAEVAVKNKNLHLATVIPLLGGCDESIRQDAASQLESWSNTKSIYEIPQGIRKVYEYLSGNVTVAKGMKSGDGELPTLYLSEGLDWKRALGLRLWYEGNKNESISQAVEKYYQAFSNAVNRVAQPLAPHSSTKMDVCYQLLRLYGSLKPSLVSVLEPIGKDPLDFRVPWLVYSVLVLSSRQFRDFNKVGDRLSIDFGCQLDNEGKWIESLFVLSHIQDDNLCDHYIKRVLSNHILDIQADPKLRQQVTEELKISKSIVHQVEALRARYDGDHLAEVQNLLQAGEWEEAHQTLIKKVAPEAVIQNKTTLLIEILNDFKPASNTIFNWEIGGQVYLDYASLAENKLADFENEQTVCNRLVNSLSQIKVQGNRFAINVACSLMATFVGKRMKVSVPKTLTL</sequence>
<feature type="compositionally biased region" description="Polar residues" evidence="13">
    <location>
        <begin position="371"/>
        <end position="405"/>
    </location>
</feature>
<evidence type="ECO:0000256" key="3">
    <source>
        <dbReference type="ARBA" id="ARBA00004620"/>
    </source>
</evidence>
<evidence type="ECO:0000256" key="10">
    <source>
        <dbReference type="ARBA" id="ARBA00023010"/>
    </source>
</evidence>
<dbReference type="InterPro" id="IPR025574">
    <property type="entry name" value="Nucleoporin_FG_rpt"/>
</dbReference>
<feature type="compositionally biased region" description="Low complexity" evidence="13">
    <location>
        <begin position="321"/>
        <end position="330"/>
    </location>
</feature>
<feature type="compositionally biased region" description="Polar residues" evidence="13">
    <location>
        <begin position="191"/>
        <end position="200"/>
    </location>
</feature>
<feature type="compositionally biased region" description="Low complexity" evidence="13">
    <location>
        <begin position="24"/>
        <end position="40"/>
    </location>
</feature>
<dbReference type="Gene3D" id="1.25.40.690">
    <property type="match status" value="1"/>
</dbReference>
<feature type="compositionally biased region" description="Low complexity" evidence="13">
    <location>
        <begin position="743"/>
        <end position="757"/>
    </location>
</feature>
<feature type="compositionally biased region" description="Polar residues" evidence="13">
    <location>
        <begin position="527"/>
        <end position="553"/>
    </location>
</feature>
<dbReference type="Pfam" id="PF13634">
    <property type="entry name" value="Nucleoporin_FG"/>
    <property type="match status" value="3"/>
</dbReference>
<evidence type="ECO:0000256" key="8">
    <source>
        <dbReference type="ARBA" id="ARBA00022816"/>
    </source>
</evidence>
<feature type="region of interest" description="Disordered" evidence="13">
    <location>
        <begin position="303"/>
        <end position="352"/>
    </location>
</feature>